<proteinExistence type="predicted"/>
<evidence type="ECO:0000313" key="5">
    <source>
        <dbReference type="EMBL" id="MCP2258825.1"/>
    </source>
</evidence>
<comment type="caution">
    <text evidence="5">The sequence shown here is derived from an EMBL/GenBank/DDBJ whole genome shotgun (WGS) entry which is preliminary data.</text>
</comment>
<evidence type="ECO:0000313" key="6">
    <source>
        <dbReference type="Proteomes" id="UP001205311"/>
    </source>
</evidence>
<sequence length="239" mass="25914">MAERDQEHQAVPGSLDFDAFYGGGELVEGLPYAGVPWDIGEPQPAVAELERAGHVVGEVLDVGCGLGENAIFLASRGYRVTAVDASPKAIEQAERRAADRGVDVAFAVADATSLAGYEGRFDTVVDSALYHCLDDDARRRYVAALRRVTKPGARLNIVCFSDRTIAGLGAPMPVSEENLRTTVEGAGWRIVELREEVLLSATEAMTAYLDQPGWPSRRGETDDEGRTRLPAWLLRALRD</sequence>
<dbReference type="GO" id="GO:0032259">
    <property type="term" value="P:methylation"/>
    <property type="evidence" value="ECO:0007669"/>
    <property type="project" value="UniProtKB-KW"/>
</dbReference>
<evidence type="ECO:0000256" key="3">
    <source>
        <dbReference type="ARBA" id="ARBA00022691"/>
    </source>
</evidence>
<dbReference type="InterPro" id="IPR029063">
    <property type="entry name" value="SAM-dependent_MTases_sf"/>
</dbReference>
<dbReference type="RefSeq" id="WP_253669739.1">
    <property type="nucleotide sequence ID" value="NZ_JAMTCP010000011.1"/>
</dbReference>
<dbReference type="PANTHER" id="PTHR43464:SF19">
    <property type="entry name" value="UBIQUINONE BIOSYNTHESIS O-METHYLTRANSFERASE, MITOCHONDRIAL"/>
    <property type="match status" value="1"/>
</dbReference>
<dbReference type="EMBL" id="JAMTCP010000011">
    <property type="protein sequence ID" value="MCP2258825.1"/>
    <property type="molecule type" value="Genomic_DNA"/>
</dbReference>
<keyword evidence="2" id="KW-0808">Transferase</keyword>
<evidence type="ECO:0000256" key="2">
    <source>
        <dbReference type="ARBA" id="ARBA00022679"/>
    </source>
</evidence>
<feature type="domain" description="Methyltransferase" evidence="4">
    <location>
        <begin position="59"/>
        <end position="152"/>
    </location>
</feature>
<dbReference type="Gene3D" id="3.40.50.150">
    <property type="entry name" value="Vaccinia Virus protein VP39"/>
    <property type="match status" value="1"/>
</dbReference>
<reference evidence="5 6" key="1">
    <citation type="submission" date="2022-06" db="EMBL/GenBank/DDBJ databases">
        <title>Genomic Encyclopedia of Archaeal and Bacterial Type Strains, Phase II (KMG-II): from individual species to whole genera.</title>
        <authorList>
            <person name="Goeker M."/>
        </authorList>
    </citation>
    <scope>NUCLEOTIDE SEQUENCE [LARGE SCALE GENOMIC DNA]</scope>
    <source>
        <strain evidence="5 6">DSM 40477</strain>
    </source>
</reference>
<accession>A0ABT1HTH0</accession>
<dbReference type="Proteomes" id="UP001205311">
    <property type="component" value="Unassembled WGS sequence"/>
</dbReference>
<gene>
    <name evidence="5" type="ORF">LX15_002523</name>
</gene>
<dbReference type="PANTHER" id="PTHR43464">
    <property type="entry name" value="METHYLTRANSFERASE"/>
    <property type="match status" value="1"/>
</dbReference>
<evidence type="ECO:0000256" key="1">
    <source>
        <dbReference type="ARBA" id="ARBA00022603"/>
    </source>
</evidence>
<dbReference type="GO" id="GO:0008168">
    <property type="term" value="F:methyltransferase activity"/>
    <property type="evidence" value="ECO:0007669"/>
    <property type="project" value="UniProtKB-KW"/>
</dbReference>
<dbReference type="CDD" id="cd02440">
    <property type="entry name" value="AdoMet_MTases"/>
    <property type="match status" value="1"/>
</dbReference>
<name>A0ABT1HTH0_STRSD</name>
<keyword evidence="1 5" id="KW-0489">Methyltransferase</keyword>
<organism evidence="5 6">
    <name type="scientific">Streptoalloteichus tenebrarius (strain ATCC 17920 / DSM 40477 / JCM 4838 / CBS 697.72 / NBRC 16177 / NCIMB 11028 / NRRL B-12390 / A12253. 1 / ISP 5477)</name>
    <name type="common">Streptomyces tenebrarius</name>
    <dbReference type="NCBI Taxonomy" id="1933"/>
    <lineage>
        <taxon>Bacteria</taxon>
        <taxon>Bacillati</taxon>
        <taxon>Actinomycetota</taxon>
        <taxon>Actinomycetes</taxon>
        <taxon>Pseudonocardiales</taxon>
        <taxon>Pseudonocardiaceae</taxon>
        <taxon>Streptoalloteichus</taxon>
    </lineage>
</organism>
<dbReference type="InterPro" id="IPR041698">
    <property type="entry name" value="Methyltransf_25"/>
</dbReference>
<keyword evidence="6" id="KW-1185">Reference proteome</keyword>
<protein>
    <submittedName>
        <fullName evidence="5">Methyltransferase domain-containing protein</fullName>
    </submittedName>
</protein>
<dbReference type="Pfam" id="PF13649">
    <property type="entry name" value="Methyltransf_25"/>
    <property type="match status" value="1"/>
</dbReference>
<evidence type="ECO:0000259" key="4">
    <source>
        <dbReference type="Pfam" id="PF13649"/>
    </source>
</evidence>
<dbReference type="SUPFAM" id="SSF53335">
    <property type="entry name" value="S-adenosyl-L-methionine-dependent methyltransferases"/>
    <property type="match status" value="1"/>
</dbReference>
<keyword evidence="3" id="KW-0949">S-adenosyl-L-methionine</keyword>